<keyword evidence="2" id="KW-0812">Transmembrane</keyword>
<dbReference type="EMBL" id="CAWUPB010000131">
    <property type="protein sequence ID" value="CAK7323755.1"/>
    <property type="molecule type" value="Genomic_DNA"/>
</dbReference>
<comment type="subcellular location">
    <subcellularLocation>
        <location evidence="1">Membrane</location>
        <topology evidence="1">Multi-pass membrane protein</topology>
    </subcellularLocation>
</comment>
<dbReference type="PANTHER" id="PTHR31425:SF23">
    <property type="entry name" value="C2 DOMAIN-CONTAINING PROTEIN"/>
    <property type="match status" value="1"/>
</dbReference>
<feature type="domain" description="C2" evidence="7">
    <location>
        <begin position="85"/>
        <end position="205"/>
    </location>
</feature>
<dbReference type="Pfam" id="PF00168">
    <property type="entry name" value="C2"/>
    <property type="match status" value="2"/>
</dbReference>
<dbReference type="InterPro" id="IPR047259">
    <property type="entry name" value="QUIRKY-like"/>
</dbReference>
<dbReference type="PANTHER" id="PTHR31425">
    <property type="entry name" value="PHOSPHORIBOSYLANTHRANILATE TRANSFERASE ISOFORM 1"/>
    <property type="match status" value="1"/>
</dbReference>
<dbReference type="PROSITE" id="PS50004">
    <property type="entry name" value="C2"/>
    <property type="match status" value="1"/>
</dbReference>
<evidence type="ECO:0000256" key="4">
    <source>
        <dbReference type="ARBA" id="ARBA00022989"/>
    </source>
</evidence>
<dbReference type="Pfam" id="PF08372">
    <property type="entry name" value="PRT_C"/>
    <property type="match status" value="1"/>
</dbReference>
<evidence type="ECO:0000256" key="2">
    <source>
        <dbReference type="ARBA" id="ARBA00022692"/>
    </source>
</evidence>
<evidence type="ECO:0000256" key="1">
    <source>
        <dbReference type="ARBA" id="ARBA00004141"/>
    </source>
</evidence>
<feature type="signal peptide" evidence="6">
    <location>
        <begin position="1"/>
        <end position="18"/>
    </location>
</feature>
<keyword evidence="9" id="KW-1185">Reference proteome</keyword>
<dbReference type="Proteomes" id="UP001314170">
    <property type="component" value="Unassembled WGS sequence"/>
</dbReference>
<reference evidence="8 9" key="1">
    <citation type="submission" date="2024-01" db="EMBL/GenBank/DDBJ databases">
        <authorList>
            <person name="Waweru B."/>
        </authorList>
    </citation>
    <scope>NUCLEOTIDE SEQUENCE [LARGE SCALE GENOMIC DNA]</scope>
</reference>
<dbReference type="GO" id="GO:0016020">
    <property type="term" value="C:membrane"/>
    <property type="evidence" value="ECO:0007669"/>
    <property type="project" value="UniProtKB-SubCell"/>
</dbReference>
<dbReference type="Gene3D" id="2.60.40.150">
    <property type="entry name" value="C2 domain"/>
    <property type="match status" value="1"/>
</dbReference>
<name>A0AAV1QTW4_9ROSI</name>
<keyword evidence="5" id="KW-0472">Membrane</keyword>
<proteinExistence type="predicted"/>
<protein>
    <recommendedName>
        <fullName evidence="7">C2 domain-containing protein</fullName>
    </recommendedName>
</protein>
<evidence type="ECO:0000256" key="3">
    <source>
        <dbReference type="ARBA" id="ARBA00022737"/>
    </source>
</evidence>
<gene>
    <name evidence="8" type="ORF">DCAF_LOCUS1385</name>
</gene>
<keyword evidence="4" id="KW-1133">Transmembrane helix</keyword>
<organism evidence="8 9">
    <name type="scientific">Dovyalis caffra</name>
    <dbReference type="NCBI Taxonomy" id="77055"/>
    <lineage>
        <taxon>Eukaryota</taxon>
        <taxon>Viridiplantae</taxon>
        <taxon>Streptophyta</taxon>
        <taxon>Embryophyta</taxon>
        <taxon>Tracheophyta</taxon>
        <taxon>Spermatophyta</taxon>
        <taxon>Magnoliopsida</taxon>
        <taxon>eudicotyledons</taxon>
        <taxon>Gunneridae</taxon>
        <taxon>Pentapetalae</taxon>
        <taxon>rosids</taxon>
        <taxon>fabids</taxon>
        <taxon>Malpighiales</taxon>
        <taxon>Salicaceae</taxon>
        <taxon>Flacourtieae</taxon>
        <taxon>Dovyalis</taxon>
    </lineage>
</organism>
<keyword evidence="3" id="KW-0677">Repeat</keyword>
<dbReference type="InterPro" id="IPR000008">
    <property type="entry name" value="C2_dom"/>
</dbReference>
<sequence length="364" mass="40616">MLTLVEPLYLVYVRVVGAAHLPVNQATDTCDPCVENREILVRDKAAVTNASIGGIAVGIGDILTRLLGDSSLTPQWYGLADQNGVPGRSGDLIGYMGRESSGFKVNSAQGLVVLDPNRKPEVYLKATLGNKVLKTKVSKNKSVNPSWNVELMFVVADPFEDALILSVEDDRGDNKPGKVGDWELGILKAEGLVSMKSKNGLETTDAFFVVKYGQKWARTSTVVSWDGWYDTLIGKVIRIRVSTLDFGRIYKYAYLLMALKPDGLKKMEELHFTLLFNCTKTWGDMRPRDIPYLDTKLSHVETENVLDIEEELESFPTSALPRYLRLRYDTLRSIGYRIESAVGNLATQLERFHSIWSGGFKELP</sequence>
<feature type="chain" id="PRO_5043640122" description="C2 domain-containing protein" evidence="6">
    <location>
        <begin position="19"/>
        <end position="364"/>
    </location>
</feature>
<evidence type="ECO:0000313" key="9">
    <source>
        <dbReference type="Proteomes" id="UP001314170"/>
    </source>
</evidence>
<keyword evidence="6" id="KW-0732">Signal</keyword>
<dbReference type="InterPro" id="IPR035892">
    <property type="entry name" value="C2_domain_sf"/>
</dbReference>
<evidence type="ECO:0000259" key="7">
    <source>
        <dbReference type="PROSITE" id="PS50004"/>
    </source>
</evidence>
<dbReference type="SMART" id="SM00239">
    <property type="entry name" value="C2"/>
    <property type="match status" value="1"/>
</dbReference>
<evidence type="ECO:0000256" key="5">
    <source>
        <dbReference type="ARBA" id="ARBA00023136"/>
    </source>
</evidence>
<evidence type="ECO:0000256" key="6">
    <source>
        <dbReference type="SAM" id="SignalP"/>
    </source>
</evidence>
<evidence type="ECO:0000313" key="8">
    <source>
        <dbReference type="EMBL" id="CAK7323755.1"/>
    </source>
</evidence>
<dbReference type="AlphaFoldDB" id="A0AAV1QTW4"/>
<dbReference type="InterPro" id="IPR013583">
    <property type="entry name" value="MCTP_C"/>
</dbReference>
<dbReference type="SUPFAM" id="SSF49562">
    <property type="entry name" value="C2 domain (Calcium/lipid-binding domain, CaLB)"/>
    <property type="match status" value="1"/>
</dbReference>
<comment type="caution">
    <text evidence="8">The sequence shown here is derived from an EMBL/GenBank/DDBJ whole genome shotgun (WGS) entry which is preliminary data.</text>
</comment>
<accession>A0AAV1QTW4</accession>